<comment type="caution">
    <text evidence="4">The sequence shown here is derived from an EMBL/GenBank/DDBJ whole genome shotgun (WGS) entry which is preliminary data.</text>
</comment>
<dbReference type="Pfam" id="PF13505">
    <property type="entry name" value="OMP_b-brl"/>
    <property type="match status" value="1"/>
</dbReference>
<evidence type="ECO:0000313" key="5">
    <source>
        <dbReference type="Proteomes" id="UP001231124"/>
    </source>
</evidence>
<keyword evidence="1 2" id="KW-0732">Signal</keyword>
<dbReference type="Proteomes" id="UP001231124">
    <property type="component" value="Unassembled WGS sequence"/>
</dbReference>
<reference evidence="4 5" key="1">
    <citation type="submission" date="2023-07" db="EMBL/GenBank/DDBJ databases">
        <title>Genomic Encyclopedia of Type Strains, Phase IV (KMG-IV): sequencing the most valuable type-strain genomes for metagenomic binning, comparative biology and taxonomic classification.</title>
        <authorList>
            <person name="Goeker M."/>
        </authorList>
    </citation>
    <scope>NUCLEOTIDE SEQUENCE [LARGE SCALE GENOMIC DNA]</scope>
    <source>
        <strain evidence="4 5">DSM 19013</strain>
    </source>
</reference>
<keyword evidence="5" id="KW-1185">Reference proteome</keyword>
<dbReference type="InterPro" id="IPR027385">
    <property type="entry name" value="Beta-barrel_OMP"/>
</dbReference>
<dbReference type="Gene3D" id="2.40.160.20">
    <property type="match status" value="1"/>
</dbReference>
<evidence type="ECO:0000256" key="2">
    <source>
        <dbReference type="SAM" id="SignalP"/>
    </source>
</evidence>
<gene>
    <name evidence="4" type="ORF">QO012_000123</name>
</gene>
<sequence>MARLQFPSVARVATIVAVLGTPCVASAADLLPPPPPEAPAVEFAGAWYLRGDVGASVYTAPTYSATDGLTKNFFNSSQGGGFFGGVGVGYQFNNFFRADITGEFRSTDLRFGSFIDFGAAGSGNYARVFNLSNGHYNAGVFLANGYFDIGTWYGITPFVGGGVGVALNSFSGWTDSGTISFYEPFVNNLPTSPGIFKARTTESFAWALHAGLAYDVTPNFKVELAYRYLNTGHAKTGVLTCLDASITTACTTVVKARNLEAHDIKLGFRYLLGAPMVAALPPLMPEPLVRKY</sequence>
<evidence type="ECO:0000259" key="3">
    <source>
        <dbReference type="Pfam" id="PF13505"/>
    </source>
</evidence>
<evidence type="ECO:0000313" key="4">
    <source>
        <dbReference type="EMBL" id="MDQ0445645.1"/>
    </source>
</evidence>
<feature type="signal peptide" evidence="2">
    <location>
        <begin position="1"/>
        <end position="27"/>
    </location>
</feature>
<organism evidence="4 5">
    <name type="scientific">Methylobacterium aerolatum</name>
    <dbReference type="NCBI Taxonomy" id="418708"/>
    <lineage>
        <taxon>Bacteria</taxon>
        <taxon>Pseudomonadati</taxon>
        <taxon>Pseudomonadota</taxon>
        <taxon>Alphaproteobacteria</taxon>
        <taxon>Hyphomicrobiales</taxon>
        <taxon>Methylobacteriaceae</taxon>
        <taxon>Methylobacterium</taxon>
    </lineage>
</organism>
<dbReference type="SUPFAM" id="SSF56925">
    <property type="entry name" value="OMPA-like"/>
    <property type="match status" value="1"/>
</dbReference>
<accession>A0ABU0HVA8</accession>
<feature type="chain" id="PRO_5045802836" evidence="2">
    <location>
        <begin position="28"/>
        <end position="292"/>
    </location>
</feature>
<protein>
    <submittedName>
        <fullName evidence="4">Opacity protein-like surface antigen</fullName>
    </submittedName>
</protein>
<dbReference type="RefSeq" id="WP_238205615.1">
    <property type="nucleotide sequence ID" value="NZ_BPQE01000023.1"/>
</dbReference>
<dbReference type="EMBL" id="JAUSVP010000001">
    <property type="protein sequence ID" value="MDQ0445645.1"/>
    <property type="molecule type" value="Genomic_DNA"/>
</dbReference>
<dbReference type="InterPro" id="IPR011250">
    <property type="entry name" value="OMP/PagP_B-barrel"/>
</dbReference>
<proteinExistence type="predicted"/>
<name>A0ABU0HVA8_9HYPH</name>
<feature type="domain" description="Outer membrane protein beta-barrel" evidence="3">
    <location>
        <begin position="38"/>
        <end position="270"/>
    </location>
</feature>
<evidence type="ECO:0000256" key="1">
    <source>
        <dbReference type="ARBA" id="ARBA00022729"/>
    </source>
</evidence>